<dbReference type="SUPFAM" id="SSF53850">
    <property type="entry name" value="Periplasmic binding protein-like II"/>
    <property type="match status" value="1"/>
</dbReference>
<proteinExistence type="predicted"/>
<dbReference type="PANTHER" id="PTHR30222">
    <property type="entry name" value="SPERMIDINE/PUTRESCINE-BINDING PERIPLASMIC PROTEIN"/>
    <property type="match status" value="1"/>
</dbReference>
<dbReference type="PROSITE" id="PS51257">
    <property type="entry name" value="PROKAR_LIPOPROTEIN"/>
    <property type="match status" value="1"/>
</dbReference>
<feature type="chain" id="PRO_5007457998" evidence="6">
    <location>
        <begin position="20"/>
        <end position="341"/>
    </location>
</feature>
<dbReference type="RefSeq" id="WP_060793439.1">
    <property type="nucleotide sequence ID" value="NZ_KQ956517.1"/>
</dbReference>
<evidence type="ECO:0000313" key="7">
    <source>
        <dbReference type="EMBL" id="KXA16112.1"/>
    </source>
</evidence>
<protein>
    <submittedName>
        <fullName evidence="7">Putative spermidine/putrescine ABC transporter periplasmic substrate-binding protein</fullName>
    </submittedName>
</protein>
<keyword evidence="3 6" id="KW-0732">Signal</keyword>
<dbReference type="Gene3D" id="3.40.190.10">
    <property type="entry name" value="Periplasmic binding protein-like II"/>
    <property type="match status" value="2"/>
</dbReference>
<evidence type="ECO:0000256" key="1">
    <source>
        <dbReference type="ARBA" id="ARBA00004418"/>
    </source>
</evidence>
<dbReference type="EMBL" id="LRPX01000021">
    <property type="protein sequence ID" value="KXA16112.1"/>
    <property type="molecule type" value="Genomic_DNA"/>
</dbReference>
<evidence type="ECO:0000313" key="8">
    <source>
        <dbReference type="Proteomes" id="UP000070617"/>
    </source>
</evidence>
<accession>A0A133NIJ8</accession>
<comment type="subcellular location">
    <subcellularLocation>
        <location evidence="1">Periplasm</location>
    </subcellularLocation>
</comment>
<dbReference type="Pfam" id="PF13416">
    <property type="entry name" value="SBP_bac_8"/>
    <property type="match status" value="1"/>
</dbReference>
<dbReference type="GO" id="GO:0042597">
    <property type="term" value="C:periplasmic space"/>
    <property type="evidence" value="ECO:0007669"/>
    <property type="project" value="UniProtKB-SubCell"/>
</dbReference>
<sequence length="341" mass="38955">MKKLLLTLCSSLLLLACGAKDETNSLYVYGWADYIPHEIYEDFEKETGIHVVEDIFSSNEEMYTKLKAGGDGYDIVMPSSDYVEIMMKEGMIEKLDKSKISTLENIAPFIMKKLQAFDTNNDYAVPYNTSVTVIAVNKNYVKDYPKSFDIFNREDLQGRMTLLDDMREVMTSALAIHGYDQKTPSVEAMEKAKQTILSWKKNIAKFDSESYGKGFAAGDFWVVQGYPDNIFRELSEEERANVDLIIPEVGAFGAIDSFVILGNAKHKENAYKFIEYIHRPEVYAKLSDILELPSINEPAAKLMKTKPLYDLSELEKVQVLMDIHETLDLQNKYWQEILIAD</sequence>
<evidence type="ECO:0000256" key="2">
    <source>
        <dbReference type="ARBA" id="ARBA00022448"/>
    </source>
</evidence>
<dbReference type="InterPro" id="IPR006059">
    <property type="entry name" value="SBP"/>
</dbReference>
<gene>
    <name evidence="7" type="ORF">HMPREF3206_00463</name>
</gene>
<dbReference type="STRING" id="134605.HMPREF3206_00463"/>
<dbReference type="GO" id="GO:0019808">
    <property type="term" value="F:polyamine binding"/>
    <property type="evidence" value="ECO:0007669"/>
    <property type="project" value="InterPro"/>
</dbReference>
<dbReference type="InterPro" id="IPR001188">
    <property type="entry name" value="Sperm_putr-bd"/>
</dbReference>
<feature type="binding site" evidence="5">
    <location>
        <begin position="165"/>
        <end position="168"/>
    </location>
    <ligand>
        <name>spermidine</name>
        <dbReference type="ChEBI" id="CHEBI:57834"/>
    </ligand>
</feature>
<dbReference type="PIRSF" id="PIRSF019574">
    <property type="entry name" value="Periplasmic_polyamine_BP"/>
    <property type="match status" value="1"/>
</dbReference>
<name>A0A133NIJ8_9FUSO</name>
<dbReference type="GO" id="GO:0015846">
    <property type="term" value="P:polyamine transport"/>
    <property type="evidence" value="ECO:0007669"/>
    <property type="project" value="InterPro"/>
</dbReference>
<dbReference type="PANTHER" id="PTHR30222:SF17">
    <property type="entry name" value="SPERMIDINE_PUTRESCINE-BINDING PERIPLASMIC PROTEIN"/>
    <property type="match status" value="1"/>
</dbReference>
<dbReference type="PRINTS" id="PR00909">
    <property type="entry name" value="SPERMDNBNDNG"/>
</dbReference>
<dbReference type="PATRIC" id="fig|134605.3.peg.465"/>
<evidence type="ECO:0000256" key="3">
    <source>
        <dbReference type="ARBA" id="ARBA00022729"/>
    </source>
</evidence>
<comment type="caution">
    <text evidence="7">The sequence shown here is derived from an EMBL/GenBank/DDBJ whole genome shotgun (WGS) entry which is preliminary data.</text>
</comment>
<dbReference type="AlphaFoldDB" id="A0A133NIJ8"/>
<dbReference type="Proteomes" id="UP000070617">
    <property type="component" value="Unassembled WGS sequence"/>
</dbReference>
<evidence type="ECO:0000256" key="4">
    <source>
        <dbReference type="ARBA" id="ARBA00022764"/>
    </source>
</evidence>
<keyword evidence="4" id="KW-0574">Periplasm</keyword>
<organism evidence="7 8">
    <name type="scientific">Fusobacterium equinum</name>
    <dbReference type="NCBI Taxonomy" id="134605"/>
    <lineage>
        <taxon>Bacteria</taxon>
        <taxon>Fusobacteriati</taxon>
        <taxon>Fusobacteriota</taxon>
        <taxon>Fusobacteriia</taxon>
        <taxon>Fusobacteriales</taxon>
        <taxon>Fusobacteriaceae</taxon>
        <taxon>Fusobacterium</taxon>
    </lineage>
</organism>
<reference evidence="8" key="1">
    <citation type="submission" date="2016-01" db="EMBL/GenBank/DDBJ databases">
        <authorList>
            <person name="Mitreva M."/>
            <person name="Pepin K.H."/>
            <person name="Mihindukulasuriya K.A."/>
            <person name="Fulton R."/>
            <person name="Fronick C."/>
            <person name="O'Laughlin M."/>
            <person name="Miner T."/>
            <person name="Herter B."/>
            <person name="Rosa B.A."/>
            <person name="Cordes M."/>
            <person name="Tomlinson C."/>
            <person name="Wollam A."/>
            <person name="Palsikar V.B."/>
            <person name="Mardis E.R."/>
            <person name="Wilson R.K."/>
        </authorList>
    </citation>
    <scope>NUCLEOTIDE SEQUENCE [LARGE SCALE GENOMIC DNA]</scope>
    <source>
        <strain evidence="8">CMW8396</strain>
    </source>
</reference>
<keyword evidence="8" id="KW-1185">Reference proteome</keyword>
<evidence type="ECO:0000256" key="5">
    <source>
        <dbReference type="PIRSR" id="PIRSR019574-1"/>
    </source>
</evidence>
<evidence type="ECO:0000256" key="6">
    <source>
        <dbReference type="SAM" id="SignalP"/>
    </source>
</evidence>
<feature type="signal peptide" evidence="6">
    <location>
        <begin position="1"/>
        <end position="19"/>
    </location>
</feature>
<keyword evidence="2" id="KW-0813">Transport</keyword>